<reference evidence="15" key="1">
    <citation type="submission" date="2021-04" db="EMBL/GenBank/DDBJ databases">
        <title>Proteiniclasticum sedimins sp. nov., an obligate anaerobic bacterium isolated from anaerobic sludge.</title>
        <authorList>
            <person name="Liu J."/>
        </authorList>
    </citation>
    <scope>NUCLEOTIDE SEQUENCE</scope>
    <source>
        <strain evidence="15">BAD-10</strain>
    </source>
</reference>
<keyword evidence="6 12" id="KW-0698">rRNA processing</keyword>
<dbReference type="GO" id="GO:0005737">
    <property type="term" value="C:cytoplasm"/>
    <property type="evidence" value="ECO:0007669"/>
    <property type="project" value="UniProtKB-SubCell"/>
</dbReference>
<evidence type="ECO:0000256" key="1">
    <source>
        <dbReference type="ARBA" id="ARBA00004496"/>
    </source>
</evidence>
<dbReference type="SUPFAM" id="SSF88697">
    <property type="entry name" value="PUA domain-like"/>
    <property type="match status" value="1"/>
</dbReference>
<evidence type="ECO:0000256" key="11">
    <source>
        <dbReference type="ARBA" id="ARBA00047944"/>
    </source>
</evidence>
<protein>
    <recommendedName>
        <fullName evidence="4 12">Ribosomal RNA small subunit methyltransferase E</fullName>
        <ecNumber evidence="3 12">2.1.1.193</ecNumber>
    </recommendedName>
</protein>
<dbReference type="Gene3D" id="3.40.1280.10">
    <property type="match status" value="1"/>
</dbReference>
<evidence type="ECO:0000256" key="4">
    <source>
        <dbReference type="ARBA" id="ARBA00013673"/>
    </source>
</evidence>
<evidence type="ECO:0000259" key="13">
    <source>
        <dbReference type="Pfam" id="PF04452"/>
    </source>
</evidence>
<feature type="domain" description="Ribosomal RNA small subunit methyltransferase E methyltransferase" evidence="13">
    <location>
        <begin position="71"/>
        <end position="234"/>
    </location>
</feature>
<dbReference type="PANTHER" id="PTHR30027:SF3">
    <property type="entry name" value="16S RRNA (URACIL(1498)-N(3))-METHYLTRANSFERASE"/>
    <property type="match status" value="1"/>
</dbReference>
<dbReference type="GO" id="GO:0070475">
    <property type="term" value="P:rRNA base methylation"/>
    <property type="evidence" value="ECO:0007669"/>
    <property type="project" value="TreeGrafter"/>
</dbReference>
<dbReference type="InterPro" id="IPR046886">
    <property type="entry name" value="RsmE_MTase_dom"/>
</dbReference>
<feature type="domain" description="Ribosomal RNA small subunit methyltransferase E PUA-like" evidence="14">
    <location>
        <begin position="16"/>
        <end position="62"/>
    </location>
</feature>
<comment type="caution">
    <text evidence="15">The sequence shown here is derived from an EMBL/GenBank/DDBJ whole genome shotgun (WGS) entry which is preliminary data.</text>
</comment>
<keyword evidence="8 12" id="KW-0808">Transferase</keyword>
<evidence type="ECO:0000256" key="9">
    <source>
        <dbReference type="ARBA" id="ARBA00022691"/>
    </source>
</evidence>
<dbReference type="AlphaFoldDB" id="A0A941CSM8"/>
<dbReference type="PANTHER" id="PTHR30027">
    <property type="entry name" value="RIBOSOMAL RNA SMALL SUBUNIT METHYLTRANSFERASE E"/>
    <property type="match status" value="1"/>
</dbReference>
<dbReference type="GO" id="GO:0070042">
    <property type="term" value="F:rRNA (uridine-N3-)-methyltransferase activity"/>
    <property type="evidence" value="ECO:0007669"/>
    <property type="project" value="TreeGrafter"/>
</dbReference>
<dbReference type="Proteomes" id="UP000675379">
    <property type="component" value="Unassembled WGS sequence"/>
</dbReference>
<evidence type="ECO:0000256" key="7">
    <source>
        <dbReference type="ARBA" id="ARBA00022603"/>
    </source>
</evidence>
<dbReference type="InterPro" id="IPR006700">
    <property type="entry name" value="RsmE"/>
</dbReference>
<dbReference type="InterPro" id="IPR015947">
    <property type="entry name" value="PUA-like_sf"/>
</dbReference>
<keyword evidence="9 12" id="KW-0949">S-adenosyl-L-methionine</keyword>
<gene>
    <name evidence="15" type="ORF">KCG48_09825</name>
</gene>
<organism evidence="15 16">
    <name type="scientific">Proteiniclasticum sediminis</name>
    <dbReference type="NCBI Taxonomy" id="2804028"/>
    <lineage>
        <taxon>Bacteria</taxon>
        <taxon>Bacillati</taxon>
        <taxon>Bacillota</taxon>
        <taxon>Clostridia</taxon>
        <taxon>Eubacteriales</taxon>
        <taxon>Clostridiaceae</taxon>
        <taxon>Proteiniclasticum</taxon>
    </lineage>
</organism>
<dbReference type="InterPro" id="IPR046887">
    <property type="entry name" value="RsmE_PUA-like"/>
</dbReference>
<comment type="subcellular location">
    <subcellularLocation>
        <location evidence="1 12">Cytoplasm</location>
    </subcellularLocation>
</comment>
<evidence type="ECO:0000313" key="15">
    <source>
        <dbReference type="EMBL" id="MBR0576636.1"/>
    </source>
</evidence>
<evidence type="ECO:0000256" key="3">
    <source>
        <dbReference type="ARBA" id="ARBA00012328"/>
    </source>
</evidence>
<dbReference type="PIRSF" id="PIRSF015601">
    <property type="entry name" value="MTase_slr0722"/>
    <property type="match status" value="1"/>
</dbReference>
<dbReference type="EC" id="2.1.1.193" evidence="3 12"/>
<comment type="catalytic activity">
    <reaction evidence="11 12">
        <text>uridine(1498) in 16S rRNA + S-adenosyl-L-methionine = N(3)-methyluridine(1498) in 16S rRNA + S-adenosyl-L-homocysteine + H(+)</text>
        <dbReference type="Rhea" id="RHEA:42920"/>
        <dbReference type="Rhea" id="RHEA-COMP:10283"/>
        <dbReference type="Rhea" id="RHEA-COMP:10284"/>
        <dbReference type="ChEBI" id="CHEBI:15378"/>
        <dbReference type="ChEBI" id="CHEBI:57856"/>
        <dbReference type="ChEBI" id="CHEBI:59789"/>
        <dbReference type="ChEBI" id="CHEBI:65315"/>
        <dbReference type="ChEBI" id="CHEBI:74502"/>
        <dbReference type="EC" id="2.1.1.193"/>
    </reaction>
</comment>
<comment type="function">
    <text evidence="10 12">Specifically methylates the N3 position of the uracil ring of uridine 1498 (m3U1498) in 16S rRNA. Acts on the fully assembled 30S ribosomal subunit.</text>
</comment>
<evidence type="ECO:0000256" key="12">
    <source>
        <dbReference type="PIRNR" id="PIRNR015601"/>
    </source>
</evidence>
<comment type="similarity">
    <text evidence="2 12">Belongs to the RNA methyltransferase RsmE family.</text>
</comment>
<evidence type="ECO:0000259" key="14">
    <source>
        <dbReference type="Pfam" id="PF20260"/>
    </source>
</evidence>
<dbReference type="CDD" id="cd18084">
    <property type="entry name" value="RsmE-like"/>
    <property type="match status" value="1"/>
</dbReference>
<proteinExistence type="inferred from homology"/>
<accession>A0A941CSM8</accession>
<dbReference type="NCBIfam" id="TIGR00046">
    <property type="entry name" value="RsmE family RNA methyltransferase"/>
    <property type="match status" value="1"/>
</dbReference>
<dbReference type="InterPro" id="IPR029026">
    <property type="entry name" value="tRNA_m1G_MTases_N"/>
</dbReference>
<evidence type="ECO:0000313" key="16">
    <source>
        <dbReference type="Proteomes" id="UP000675379"/>
    </source>
</evidence>
<dbReference type="Pfam" id="PF20260">
    <property type="entry name" value="PUA_4"/>
    <property type="match status" value="1"/>
</dbReference>
<dbReference type="RefSeq" id="WP_211801859.1">
    <property type="nucleotide sequence ID" value="NZ_JAGSCS010000013.1"/>
</dbReference>
<evidence type="ECO:0000256" key="5">
    <source>
        <dbReference type="ARBA" id="ARBA00022490"/>
    </source>
</evidence>
<dbReference type="SUPFAM" id="SSF75217">
    <property type="entry name" value="alpha/beta knot"/>
    <property type="match status" value="1"/>
</dbReference>
<dbReference type="InterPro" id="IPR029028">
    <property type="entry name" value="Alpha/beta_knot_MTases"/>
</dbReference>
<name>A0A941CSM8_9CLOT</name>
<sequence length="244" mass="27605">MHKFFTPLIEENCAIIEGDDHKHLSRVLRVREGEEVLINDLRGMDFRGKVLEIGKTRSVVELLERSLVSTESPVEVTLYQGIPKAGKMDLIVQKCTELGVTRIVPVKTQRVVVNSTEFKKMDRLNRIALEAAKQSKRSRIPVIEEPMSFEKMLEEIPHLDLFLVPYENAEEFGFHRLVLDQPKAASCGILIGPEGGFEEAEIEELRRRGARIITLGQRILRTETAGFTALTLVQTFYGDMGGSR</sequence>
<keyword evidence="7 12" id="KW-0489">Methyltransferase</keyword>
<evidence type="ECO:0000256" key="2">
    <source>
        <dbReference type="ARBA" id="ARBA00005528"/>
    </source>
</evidence>
<evidence type="ECO:0000256" key="6">
    <source>
        <dbReference type="ARBA" id="ARBA00022552"/>
    </source>
</evidence>
<keyword evidence="5 12" id="KW-0963">Cytoplasm</keyword>
<evidence type="ECO:0000256" key="8">
    <source>
        <dbReference type="ARBA" id="ARBA00022679"/>
    </source>
</evidence>
<keyword evidence="16" id="KW-1185">Reference proteome</keyword>
<dbReference type="EMBL" id="JAGSCS010000013">
    <property type="protein sequence ID" value="MBR0576636.1"/>
    <property type="molecule type" value="Genomic_DNA"/>
</dbReference>
<dbReference type="Pfam" id="PF04452">
    <property type="entry name" value="Methyltrans_RNA"/>
    <property type="match status" value="1"/>
</dbReference>
<evidence type="ECO:0000256" key="10">
    <source>
        <dbReference type="ARBA" id="ARBA00025699"/>
    </source>
</evidence>